<dbReference type="AlphaFoldDB" id="A0A2S8F3F9"/>
<reference evidence="1 2" key="1">
    <citation type="submission" date="2018-02" db="EMBL/GenBank/DDBJ databases">
        <title>Comparative genomes isolates from brazilian mangrove.</title>
        <authorList>
            <person name="Araujo J.E."/>
            <person name="Taketani R.G."/>
            <person name="Silva M.C.P."/>
            <person name="Loureco M.V."/>
            <person name="Andreote F.D."/>
        </authorList>
    </citation>
    <scope>NUCLEOTIDE SEQUENCE [LARGE SCALE GENOMIC DNA]</scope>
    <source>
        <strain evidence="1 2">HEX-2 MGV</strain>
    </source>
</reference>
<evidence type="ECO:0000313" key="2">
    <source>
        <dbReference type="Proteomes" id="UP000240009"/>
    </source>
</evidence>
<dbReference type="NCBIfam" id="TIGR00738">
    <property type="entry name" value="rrf2_super"/>
    <property type="match status" value="1"/>
</dbReference>
<dbReference type="InterPro" id="IPR000944">
    <property type="entry name" value="Tscrpt_reg_Rrf2"/>
</dbReference>
<protein>
    <submittedName>
        <fullName evidence="1">Transcriptional regulator</fullName>
    </submittedName>
</protein>
<dbReference type="EMBL" id="PUIA01000064">
    <property type="protein sequence ID" value="PQO26689.1"/>
    <property type="molecule type" value="Genomic_DNA"/>
</dbReference>
<dbReference type="PANTHER" id="PTHR33221">
    <property type="entry name" value="WINGED HELIX-TURN-HELIX TRANSCRIPTIONAL REGULATOR, RRF2 FAMILY"/>
    <property type="match status" value="1"/>
</dbReference>
<organism evidence="1 2">
    <name type="scientific">Blastopirellula marina</name>
    <dbReference type="NCBI Taxonomy" id="124"/>
    <lineage>
        <taxon>Bacteria</taxon>
        <taxon>Pseudomonadati</taxon>
        <taxon>Planctomycetota</taxon>
        <taxon>Planctomycetia</taxon>
        <taxon>Pirellulales</taxon>
        <taxon>Pirellulaceae</taxon>
        <taxon>Blastopirellula</taxon>
    </lineage>
</organism>
<dbReference type="SUPFAM" id="SSF46785">
    <property type="entry name" value="Winged helix' DNA-binding domain"/>
    <property type="match status" value="1"/>
</dbReference>
<proteinExistence type="predicted"/>
<dbReference type="InterPro" id="IPR036390">
    <property type="entry name" value="WH_DNA-bd_sf"/>
</dbReference>
<dbReference type="Gene3D" id="1.10.10.10">
    <property type="entry name" value="Winged helix-like DNA-binding domain superfamily/Winged helix DNA-binding domain"/>
    <property type="match status" value="1"/>
</dbReference>
<dbReference type="RefSeq" id="WP_105356863.1">
    <property type="nucleotide sequence ID" value="NZ_PUIA01000064.1"/>
</dbReference>
<accession>A0A2S8F3F9</accession>
<dbReference type="PROSITE" id="PS51197">
    <property type="entry name" value="HTH_RRF2_2"/>
    <property type="match status" value="1"/>
</dbReference>
<gene>
    <name evidence="1" type="ORF">C5Y96_19585</name>
</gene>
<dbReference type="OrthoDB" id="9800519at2"/>
<evidence type="ECO:0000313" key="1">
    <source>
        <dbReference type="EMBL" id="PQO26689.1"/>
    </source>
</evidence>
<dbReference type="Pfam" id="PF02082">
    <property type="entry name" value="Rrf2"/>
    <property type="match status" value="1"/>
</dbReference>
<dbReference type="InterPro" id="IPR036388">
    <property type="entry name" value="WH-like_DNA-bd_sf"/>
</dbReference>
<dbReference type="GO" id="GO:0005829">
    <property type="term" value="C:cytosol"/>
    <property type="evidence" value="ECO:0007669"/>
    <property type="project" value="TreeGrafter"/>
</dbReference>
<sequence length="150" mass="16015">MFSQTVEYALRAVCHLAYTAPGSSTTEEIANSTKVPIAYLSKVLQGLVRAGVVKSQRGVGGGISLVKSPEELTILEVVNAVDPIVRISSCPLGLKAHGNNLCPLHRRLDNAMASVEEAFRDTTLAEVIAEPTTSIPLCEFPSARPSNKKQ</sequence>
<comment type="caution">
    <text evidence="1">The sequence shown here is derived from an EMBL/GenBank/DDBJ whole genome shotgun (WGS) entry which is preliminary data.</text>
</comment>
<dbReference type="GO" id="GO:0003700">
    <property type="term" value="F:DNA-binding transcription factor activity"/>
    <property type="evidence" value="ECO:0007669"/>
    <property type="project" value="TreeGrafter"/>
</dbReference>
<name>A0A2S8F3F9_9BACT</name>
<dbReference type="PROSITE" id="PS01332">
    <property type="entry name" value="HTH_RRF2_1"/>
    <property type="match status" value="1"/>
</dbReference>
<dbReference type="Proteomes" id="UP000240009">
    <property type="component" value="Unassembled WGS sequence"/>
</dbReference>
<dbReference type="PANTHER" id="PTHR33221:SF13">
    <property type="entry name" value="TRANSCRIPTIONAL REGULATOR-RELATED"/>
    <property type="match status" value="1"/>
</dbReference>
<dbReference type="InterPro" id="IPR030489">
    <property type="entry name" value="TR_Rrf2-type_CS"/>
</dbReference>